<dbReference type="EMBL" id="LXEN01000075">
    <property type="protein sequence ID" value="OAT29903.1"/>
    <property type="molecule type" value="Genomic_DNA"/>
</dbReference>
<name>A0A198FYH6_9GAMM</name>
<keyword evidence="1" id="KW-0472">Membrane</keyword>
<dbReference type="STRING" id="1354337.M983_1604"/>
<evidence type="ECO:0000313" key="2">
    <source>
        <dbReference type="EMBL" id="OAT29903.1"/>
    </source>
</evidence>
<reference evidence="2 3" key="1">
    <citation type="submission" date="2016-04" db="EMBL/GenBank/DDBJ databases">
        <title>ATOL: Assembling a taxonomically balanced genome-scale reconstruction of the evolutionary history of the Enterobacteriaceae.</title>
        <authorList>
            <person name="Plunkett G.III."/>
            <person name="Neeno-Eckwall E.C."/>
            <person name="Glasner J.D."/>
            <person name="Perna N.T."/>
        </authorList>
    </citation>
    <scope>NUCLEOTIDE SEQUENCE [LARGE SCALE GENOMIC DNA]</scope>
    <source>
        <strain evidence="2 3">ATCC 19692</strain>
    </source>
</reference>
<gene>
    <name evidence="2" type="ORF">M983_1604</name>
</gene>
<keyword evidence="1" id="KW-1133">Transmembrane helix</keyword>
<accession>A0A198FYH6</accession>
<dbReference type="Proteomes" id="UP000094023">
    <property type="component" value="Unassembled WGS sequence"/>
</dbReference>
<organism evidence="2 3">
    <name type="scientific">Proteus myxofaciens ATCC 19692</name>
    <dbReference type="NCBI Taxonomy" id="1354337"/>
    <lineage>
        <taxon>Bacteria</taxon>
        <taxon>Pseudomonadati</taxon>
        <taxon>Pseudomonadota</taxon>
        <taxon>Gammaproteobacteria</taxon>
        <taxon>Enterobacterales</taxon>
        <taxon>Morganellaceae</taxon>
        <taxon>Proteus</taxon>
    </lineage>
</organism>
<keyword evidence="3" id="KW-1185">Reference proteome</keyword>
<protein>
    <submittedName>
        <fullName evidence="2">PilO family type IV pilus biogenesis protein</fullName>
    </submittedName>
</protein>
<sequence>MQNKITSRWIRYYALLTNGKKIILAISILLIITAIYYCFIFTHYQQQIQKYQLAITQQKMDIKQYHLTQQQLPSIATLKMYHQDYVLPFSSHKSIDDRLQRFLINTKLIPENWEYDNHGLYKLTFTLTYSVLLELLDKSYQTGLFLTYLKVTPILPNLLSLQICFTELNPSLLVKSS</sequence>
<proteinExistence type="predicted"/>
<dbReference type="AlphaFoldDB" id="A0A198FYH6"/>
<evidence type="ECO:0000256" key="1">
    <source>
        <dbReference type="SAM" id="Phobius"/>
    </source>
</evidence>
<evidence type="ECO:0000313" key="3">
    <source>
        <dbReference type="Proteomes" id="UP000094023"/>
    </source>
</evidence>
<comment type="caution">
    <text evidence="2">The sequence shown here is derived from an EMBL/GenBank/DDBJ whole genome shotgun (WGS) entry which is preliminary data.</text>
</comment>
<feature type="transmembrane region" description="Helical" evidence="1">
    <location>
        <begin position="21"/>
        <end position="44"/>
    </location>
</feature>
<keyword evidence="1" id="KW-0812">Transmembrane</keyword>